<keyword evidence="9 10" id="KW-0998">Cell outer membrane</keyword>
<dbReference type="Gene3D" id="2.40.170.20">
    <property type="entry name" value="TonB-dependent receptor, beta-barrel domain"/>
    <property type="match status" value="1"/>
</dbReference>
<keyword evidence="8 14" id="KW-0675">Receptor</keyword>
<keyword evidence="2 10" id="KW-0813">Transport</keyword>
<evidence type="ECO:0000256" key="5">
    <source>
        <dbReference type="ARBA" id="ARBA00022729"/>
    </source>
</evidence>
<keyword evidence="3 10" id="KW-1134">Transmembrane beta strand</keyword>
<dbReference type="GO" id="GO:0044718">
    <property type="term" value="P:siderophore transmembrane transport"/>
    <property type="evidence" value="ECO:0007669"/>
    <property type="project" value="TreeGrafter"/>
</dbReference>
<accession>A0A418YNQ1</accession>
<dbReference type="PANTHER" id="PTHR30069:SF29">
    <property type="entry name" value="HEMOGLOBIN AND HEMOGLOBIN-HAPTOGLOBIN-BINDING PROTEIN 1-RELATED"/>
    <property type="match status" value="1"/>
</dbReference>
<dbReference type="InterPro" id="IPR037066">
    <property type="entry name" value="Plug_dom_sf"/>
</dbReference>
<protein>
    <submittedName>
        <fullName evidence="14">TonB-dependent receptor</fullName>
    </submittedName>
</protein>
<dbReference type="InterPro" id="IPR039426">
    <property type="entry name" value="TonB-dep_rcpt-like"/>
</dbReference>
<dbReference type="Pfam" id="PF00593">
    <property type="entry name" value="TonB_dep_Rec_b-barrel"/>
    <property type="match status" value="1"/>
</dbReference>
<dbReference type="AlphaFoldDB" id="A0A418YNQ1"/>
<evidence type="ECO:0000256" key="6">
    <source>
        <dbReference type="ARBA" id="ARBA00023077"/>
    </source>
</evidence>
<keyword evidence="5" id="KW-0732">Signal</keyword>
<keyword evidence="6 11" id="KW-0798">TonB box</keyword>
<dbReference type="PANTHER" id="PTHR30069">
    <property type="entry name" value="TONB-DEPENDENT OUTER MEMBRANE RECEPTOR"/>
    <property type="match status" value="1"/>
</dbReference>
<evidence type="ECO:0000256" key="3">
    <source>
        <dbReference type="ARBA" id="ARBA00022452"/>
    </source>
</evidence>
<evidence type="ECO:0000256" key="9">
    <source>
        <dbReference type="ARBA" id="ARBA00023237"/>
    </source>
</evidence>
<evidence type="ECO:0000313" key="15">
    <source>
        <dbReference type="Proteomes" id="UP000283469"/>
    </source>
</evidence>
<dbReference type="PROSITE" id="PS52016">
    <property type="entry name" value="TONB_DEPENDENT_REC_3"/>
    <property type="match status" value="1"/>
</dbReference>
<dbReference type="Gene3D" id="2.170.130.10">
    <property type="entry name" value="TonB-dependent receptor, plug domain"/>
    <property type="match status" value="1"/>
</dbReference>
<dbReference type="Pfam" id="PF07715">
    <property type="entry name" value="Plug"/>
    <property type="match status" value="1"/>
</dbReference>
<dbReference type="OrthoDB" id="9760333at2"/>
<evidence type="ECO:0000256" key="7">
    <source>
        <dbReference type="ARBA" id="ARBA00023136"/>
    </source>
</evidence>
<comment type="subcellular location">
    <subcellularLocation>
        <location evidence="1 10">Cell outer membrane</location>
        <topology evidence="1 10">Multi-pass membrane protein</topology>
    </subcellularLocation>
</comment>
<dbReference type="Proteomes" id="UP000283469">
    <property type="component" value="Unassembled WGS sequence"/>
</dbReference>
<dbReference type="GO" id="GO:0015344">
    <property type="term" value="F:siderophore uptake transmembrane transporter activity"/>
    <property type="evidence" value="ECO:0007669"/>
    <property type="project" value="TreeGrafter"/>
</dbReference>
<comment type="caution">
    <text evidence="14">The sequence shown here is derived from an EMBL/GenBank/DDBJ whole genome shotgun (WGS) entry which is preliminary data.</text>
</comment>
<comment type="similarity">
    <text evidence="10 11">Belongs to the TonB-dependent receptor family.</text>
</comment>
<evidence type="ECO:0000313" key="14">
    <source>
        <dbReference type="EMBL" id="RJG52867.1"/>
    </source>
</evidence>
<dbReference type="EMBL" id="QVRA01000021">
    <property type="protein sequence ID" value="RJG52867.1"/>
    <property type="molecule type" value="Genomic_DNA"/>
</dbReference>
<evidence type="ECO:0000256" key="4">
    <source>
        <dbReference type="ARBA" id="ARBA00022692"/>
    </source>
</evidence>
<reference evidence="14 15" key="1">
    <citation type="submission" date="2018-08" db="EMBL/GenBank/DDBJ databases">
        <title>Sphingobium sp. EO9.</title>
        <authorList>
            <person name="Park Y."/>
            <person name="Kim K.H."/>
            <person name="Jeon C.O."/>
        </authorList>
    </citation>
    <scope>NUCLEOTIDE SEQUENCE [LARGE SCALE GENOMIC DNA]</scope>
    <source>
        <strain evidence="14 15">EO9</strain>
    </source>
</reference>
<name>A0A418YNQ1_9SPHN</name>
<feature type="domain" description="TonB-dependent receptor plug" evidence="13">
    <location>
        <begin position="70"/>
        <end position="179"/>
    </location>
</feature>
<keyword evidence="15" id="KW-1185">Reference proteome</keyword>
<keyword evidence="7 10" id="KW-0472">Membrane</keyword>
<evidence type="ECO:0000256" key="11">
    <source>
        <dbReference type="RuleBase" id="RU003357"/>
    </source>
</evidence>
<sequence length="672" mass="72497">MRHPVIVSLIEQGLALKSVSRTHRPANYLLLSLLLGAAWPATAYAQADTDADGKKEPEIVVQATRTGRRVQDEPIRVDVVNREEIEEKLLMRPGNIAMLVSETPGVRVQTTSPALGAANVRIQGLKGRYTQILADGLPLYGGQTPAIGLLQIPPTDLGQVEIIKGAASALYGPSALGGVINLVSRRPASEPQGELLLNATSRDGQDVTGYVASPIGETLSASITAGYDRQSRQDLNDDGWADMPGFERFAVRPRLFWDGADGSKALLTFGAMAEQRDGGTMPGAAAPDGQPFVQSQRSRRYDVGLTAETPLEGIGTLHLRASGVTQSHRHRFGETQENDRHRTGLAEASIGGEAGATTWLAGAAIQADDYRSRAYSAFDYSYTVPSLFVQGEQKLGDRLTLAGSARWDGHSDYGSRVSPRLSALYKPGPWTIRASLGRGFYAPTPFVEEIEANGLSRLVPYAKLKAEVADSASIDFGYVRGPLEANVSLFASNIDNAVQLQTVDASHVTLINAAGLTKTRGAEVLLRYRWNAVTLTGSYVHVDAREPDPDAAGRRTVPLTPRDSAGLVAMWEKHGRGRIGIEAYYTGRQSLDDNPYRTRSRPYVQLGAMGELVLGKVSLFVNAENLLNVRQTKFDPLLLRSRAPTGAWTVDAWAPTDGFVLNGGVRLRFGGE</sequence>
<evidence type="ECO:0000256" key="10">
    <source>
        <dbReference type="PROSITE-ProRule" id="PRU01360"/>
    </source>
</evidence>
<evidence type="ECO:0000256" key="1">
    <source>
        <dbReference type="ARBA" id="ARBA00004571"/>
    </source>
</evidence>
<evidence type="ECO:0000259" key="13">
    <source>
        <dbReference type="Pfam" id="PF07715"/>
    </source>
</evidence>
<gene>
    <name evidence="14" type="ORF">D0Z70_18570</name>
</gene>
<dbReference type="SUPFAM" id="SSF56935">
    <property type="entry name" value="Porins"/>
    <property type="match status" value="1"/>
</dbReference>
<dbReference type="InterPro" id="IPR036942">
    <property type="entry name" value="Beta-barrel_TonB_sf"/>
</dbReference>
<keyword evidence="4 10" id="KW-0812">Transmembrane</keyword>
<evidence type="ECO:0000256" key="8">
    <source>
        <dbReference type="ARBA" id="ARBA00023170"/>
    </source>
</evidence>
<dbReference type="GO" id="GO:0009279">
    <property type="term" value="C:cell outer membrane"/>
    <property type="evidence" value="ECO:0007669"/>
    <property type="project" value="UniProtKB-SubCell"/>
</dbReference>
<feature type="domain" description="TonB-dependent receptor-like beta-barrel" evidence="12">
    <location>
        <begin position="245"/>
        <end position="626"/>
    </location>
</feature>
<proteinExistence type="inferred from homology"/>
<dbReference type="CDD" id="cd01347">
    <property type="entry name" value="ligand_gated_channel"/>
    <property type="match status" value="1"/>
</dbReference>
<evidence type="ECO:0000256" key="2">
    <source>
        <dbReference type="ARBA" id="ARBA00022448"/>
    </source>
</evidence>
<evidence type="ECO:0000259" key="12">
    <source>
        <dbReference type="Pfam" id="PF00593"/>
    </source>
</evidence>
<organism evidence="14 15">
    <name type="scientific">Sphingobium terrigena</name>
    <dbReference type="NCBI Taxonomy" id="2304063"/>
    <lineage>
        <taxon>Bacteria</taxon>
        <taxon>Pseudomonadati</taxon>
        <taxon>Pseudomonadota</taxon>
        <taxon>Alphaproteobacteria</taxon>
        <taxon>Sphingomonadales</taxon>
        <taxon>Sphingomonadaceae</taxon>
        <taxon>Sphingobium</taxon>
    </lineage>
</organism>
<dbReference type="InterPro" id="IPR012910">
    <property type="entry name" value="Plug_dom"/>
</dbReference>
<dbReference type="InterPro" id="IPR000531">
    <property type="entry name" value="Beta-barrel_TonB"/>
</dbReference>